<dbReference type="Proteomes" id="UP000289691">
    <property type="component" value="Unassembled WGS sequence"/>
</dbReference>
<sequence length="61" mass="6770">MPRLALDLPDDLRRVENSRENGESRADDTSVGTRTATVTDSGVDDPKVTRWHRCWAGSGDQ</sequence>
<evidence type="ECO:0000313" key="3">
    <source>
        <dbReference type="Proteomes" id="UP000289691"/>
    </source>
</evidence>
<gene>
    <name evidence="2" type="ORF">EAF64_02460</name>
</gene>
<dbReference type="EMBL" id="RDFA01000001">
    <property type="protein sequence ID" value="RXK51517.1"/>
    <property type="molecule type" value="Genomic_DNA"/>
</dbReference>
<evidence type="ECO:0000313" key="2">
    <source>
        <dbReference type="EMBL" id="RXK51517.1"/>
    </source>
</evidence>
<feature type="compositionally biased region" description="Polar residues" evidence="1">
    <location>
        <begin position="30"/>
        <end position="40"/>
    </location>
</feature>
<evidence type="ECO:0000256" key="1">
    <source>
        <dbReference type="SAM" id="MobiDB-lite"/>
    </source>
</evidence>
<dbReference type="RefSeq" id="WP_129067380.1">
    <property type="nucleotide sequence ID" value="NZ_RDFA01000001.1"/>
</dbReference>
<dbReference type="OrthoDB" id="376625at2157"/>
<comment type="caution">
    <text evidence="2">The sequence shown here is derived from an EMBL/GenBank/DDBJ whole genome shotgun (WGS) entry which is preliminary data.</text>
</comment>
<reference evidence="2 3" key="1">
    <citation type="submission" date="2019-01" db="EMBL/GenBank/DDBJ databases">
        <title>Halorientalis sp. F13-25 a new haloarchaeum isolated from hypersaline water.</title>
        <authorList>
            <person name="Ana D.-V."/>
            <person name="Cristina S.-P."/>
            <person name="Antonio V."/>
        </authorList>
    </citation>
    <scope>NUCLEOTIDE SEQUENCE [LARGE SCALE GENOMIC DNA]</scope>
    <source>
        <strain evidence="2 3">F13-25</strain>
    </source>
</reference>
<proteinExistence type="predicted"/>
<feature type="region of interest" description="Disordered" evidence="1">
    <location>
        <begin position="1"/>
        <end position="46"/>
    </location>
</feature>
<protein>
    <submittedName>
        <fullName evidence="2">Uncharacterized protein</fullName>
    </submittedName>
</protein>
<keyword evidence="3" id="KW-1185">Reference proteome</keyword>
<name>A0A498L0D4_9EURY</name>
<accession>A0A498L0D4</accession>
<organism evidence="2 3">
    <name type="scientific">Halorientalis pallida</name>
    <dbReference type="NCBI Taxonomy" id="2479928"/>
    <lineage>
        <taxon>Archaea</taxon>
        <taxon>Methanobacteriati</taxon>
        <taxon>Methanobacteriota</taxon>
        <taxon>Stenosarchaea group</taxon>
        <taxon>Halobacteria</taxon>
        <taxon>Halobacteriales</taxon>
        <taxon>Haloarculaceae</taxon>
        <taxon>Halorientalis</taxon>
    </lineage>
</organism>
<feature type="compositionally biased region" description="Basic and acidic residues" evidence="1">
    <location>
        <begin position="10"/>
        <end position="28"/>
    </location>
</feature>
<dbReference type="AlphaFoldDB" id="A0A498L0D4"/>